<name>A0A2A5ALZ1_9GAMM</name>
<gene>
    <name evidence="1" type="ORF">COA96_15895</name>
</gene>
<evidence type="ECO:0000313" key="2">
    <source>
        <dbReference type="Proteomes" id="UP000218327"/>
    </source>
</evidence>
<dbReference type="EMBL" id="NVVJ01000081">
    <property type="protein sequence ID" value="PCJ20255.1"/>
    <property type="molecule type" value="Genomic_DNA"/>
</dbReference>
<reference evidence="2" key="1">
    <citation type="submission" date="2017-08" db="EMBL/GenBank/DDBJ databases">
        <title>A dynamic microbial community with high functional redundancy inhabits the cold, oxic subseafloor aquifer.</title>
        <authorList>
            <person name="Tully B.J."/>
            <person name="Wheat C.G."/>
            <person name="Glazer B.T."/>
            <person name="Huber J.A."/>
        </authorList>
    </citation>
    <scope>NUCLEOTIDE SEQUENCE [LARGE SCALE GENOMIC DNA]</scope>
</reference>
<protein>
    <submittedName>
        <fullName evidence="1">Uncharacterized protein</fullName>
    </submittedName>
</protein>
<accession>A0A2A5ALZ1</accession>
<sequence length="80" mass="9319">MQGSFCPRINFNNLKYLKNIDLFAQMLILQALVELNNLFQLPKAYSETAQITTTKQGQIGAVDRYIQYRGNFQCNCYNFQ</sequence>
<dbReference type="AlphaFoldDB" id="A0A2A5ALZ1"/>
<evidence type="ECO:0000313" key="1">
    <source>
        <dbReference type="EMBL" id="PCJ20255.1"/>
    </source>
</evidence>
<organism evidence="1 2">
    <name type="scientific">SAR86 cluster bacterium</name>
    <dbReference type="NCBI Taxonomy" id="2030880"/>
    <lineage>
        <taxon>Bacteria</taxon>
        <taxon>Pseudomonadati</taxon>
        <taxon>Pseudomonadota</taxon>
        <taxon>Gammaproteobacteria</taxon>
        <taxon>SAR86 cluster</taxon>
    </lineage>
</organism>
<comment type="caution">
    <text evidence="1">The sequence shown here is derived from an EMBL/GenBank/DDBJ whole genome shotgun (WGS) entry which is preliminary data.</text>
</comment>
<proteinExistence type="predicted"/>
<dbReference type="Proteomes" id="UP000218327">
    <property type="component" value="Unassembled WGS sequence"/>
</dbReference>